<proteinExistence type="predicted"/>
<name>M7A7Z3_LEPIR</name>
<gene>
    <name evidence="2" type="ORF">LEP1GSC124_3351</name>
</gene>
<evidence type="ECO:0000313" key="3">
    <source>
        <dbReference type="Proteomes" id="UP000012117"/>
    </source>
</evidence>
<evidence type="ECO:0000256" key="1">
    <source>
        <dbReference type="SAM" id="Phobius"/>
    </source>
</evidence>
<organism evidence="2 3">
    <name type="scientific">Leptospira interrogans serovar Pyrogenes str. 200701872</name>
    <dbReference type="NCBI Taxonomy" id="1193029"/>
    <lineage>
        <taxon>Bacteria</taxon>
        <taxon>Pseudomonadati</taxon>
        <taxon>Spirochaetota</taxon>
        <taxon>Spirochaetia</taxon>
        <taxon>Leptospirales</taxon>
        <taxon>Leptospiraceae</taxon>
        <taxon>Leptospira</taxon>
    </lineage>
</organism>
<sequence length="50" mass="5827">MHALNPFAWGSGFAWPLIFIVGFLNVIVPLVTWLLFTKTVHWVLQKIRTF</sequence>
<protein>
    <submittedName>
        <fullName evidence="2">Uncharacterized protein</fullName>
    </submittedName>
</protein>
<keyword evidence="1" id="KW-0472">Membrane</keyword>
<feature type="transmembrane region" description="Helical" evidence="1">
    <location>
        <begin position="12"/>
        <end position="36"/>
    </location>
</feature>
<dbReference type="EMBL" id="AKWN02000292">
    <property type="protein sequence ID" value="EMP06889.1"/>
    <property type="molecule type" value="Genomic_DNA"/>
</dbReference>
<dbReference type="BioCyc" id="LINT1193029:G11R4-1031-MONOMER"/>
<dbReference type="Proteomes" id="UP000012117">
    <property type="component" value="Unassembled WGS sequence"/>
</dbReference>
<dbReference type="AlphaFoldDB" id="M7A7Z3"/>
<reference evidence="2 3" key="1">
    <citation type="submission" date="2013-01" db="EMBL/GenBank/DDBJ databases">
        <authorList>
            <person name="Harkins D.M."/>
            <person name="Durkin A.S."/>
            <person name="Brinkac L.M."/>
            <person name="Haft D.H."/>
            <person name="Selengut J.D."/>
            <person name="Sanka R."/>
            <person name="DePew J."/>
            <person name="Purushe J."/>
            <person name="Picardeau M."/>
            <person name="Werts C."/>
            <person name="Goarant C."/>
            <person name="Vinetz J.M."/>
            <person name="Sutton G.G."/>
            <person name="Nierman W.C."/>
            <person name="Fouts D.E."/>
        </authorList>
    </citation>
    <scope>NUCLEOTIDE SEQUENCE [LARGE SCALE GENOMIC DNA]</scope>
    <source>
        <strain evidence="2 3">200701872</strain>
    </source>
</reference>
<comment type="caution">
    <text evidence="2">The sequence shown here is derived from an EMBL/GenBank/DDBJ whole genome shotgun (WGS) entry which is preliminary data.</text>
</comment>
<keyword evidence="1" id="KW-0812">Transmembrane</keyword>
<keyword evidence="1" id="KW-1133">Transmembrane helix</keyword>
<accession>M7A7Z3</accession>
<evidence type="ECO:0000313" key="2">
    <source>
        <dbReference type="EMBL" id="EMP06889.1"/>
    </source>
</evidence>